<proteinExistence type="inferred from homology"/>
<dbReference type="PANTHER" id="PTHR22912:SF151">
    <property type="entry name" value="DIHYDROLIPOYL DEHYDROGENASE, MITOCHONDRIAL"/>
    <property type="match status" value="1"/>
</dbReference>
<evidence type="ECO:0000259" key="9">
    <source>
        <dbReference type="Pfam" id="PF07992"/>
    </source>
</evidence>
<dbReference type="Gene3D" id="3.50.50.60">
    <property type="entry name" value="FAD/NAD(P)-binding domain"/>
    <property type="match status" value="2"/>
</dbReference>
<keyword evidence="6" id="KW-1015">Disulfide bond</keyword>
<comment type="catalytic activity">
    <reaction evidence="8">
        <text>N(6)-[(R)-dihydrolipoyl]-L-lysyl-[protein] + NAD(+) = N(6)-[(R)-lipoyl]-L-lysyl-[protein] + NADH + H(+)</text>
        <dbReference type="Rhea" id="RHEA:15045"/>
        <dbReference type="Rhea" id="RHEA-COMP:10474"/>
        <dbReference type="Rhea" id="RHEA-COMP:10475"/>
        <dbReference type="ChEBI" id="CHEBI:15378"/>
        <dbReference type="ChEBI" id="CHEBI:57540"/>
        <dbReference type="ChEBI" id="CHEBI:57945"/>
        <dbReference type="ChEBI" id="CHEBI:83099"/>
        <dbReference type="ChEBI" id="CHEBI:83100"/>
        <dbReference type="EC" id="1.8.1.4"/>
    </reaction>
</comment>
<dbReference type="PRINTS" id="PR00411">
    <property type="entry name" value="PNDRDTASEI"/>
</dbReference>
<reference evidence="10 11" key="1">
    <citation type="journal article" date="2018" name="G3 (Bethesda)">
        <title>A High-Quality Reference Genome for the Invasive Mosquitofish Gambusia affinis Using a Chicago Library.</title>
        <authorList>
            <person name="Hoffberg S.L."/>
            <person name="Troendle N.J."/>
            <person name="Glenn T.C."/>
            <person name="Mahmud O."/>
            <person name="Louha S."/>
            <person name="Chalopin D."/>
            <person name="Bennetzen J.L."/>
            <person name="Mauricio R."/>
        </authorList>
    </citation>
    <scope>NUCLEOTIDE SEQUENCE [LARGE SCALE GENOMIC DNA]</scope>
    <source>
        <strain evidence="10">NE01/NJP1002.9</strain>
        <tissue evidence="10">Muscle</tissue>
    </source>
</reference>
<keyword evidence="11" id="KW-1185">Reference proteome</keyword>
<sequence length="324" mass="34122">MSPKRDNSSAKAVSGISLNLEKMMAQKSGAVKALTGGIAHLFKQNKVTHVNGFGKITSKNQVTATAADGSQQVINTKNILVATGSEVTPFPGIQIDEESIVSSTGALSLNKVPEELIVIGAGVIGVELGSVWQRLGSTVTAVEFLGHVGGMGIDMEISKNFQRILQKQGLKFKLSTKVLGATKRPDGKIDVAVEAAAGGKNETLTCDVLLVCIGRRPFTQNLGLESVGIELDNRGRIPVNNRFQTKVNRYDPSDVLNLTSPSSTAAFILESENQSLGGPGAGEMVNEAALAMEYGASCEDIARTVSEAFREANLAASFGKAINF</sequence>
<dbReference type="InterPro" id="IPR036188">
    <property type="entry name" value="FAD/NAD-bd_sf"/>
</dbReference>
<organism evidence="10 11">
    <name type="scientific">Gambusia affinis</name>
    <name type="common">Western mosquitofish</name>
    <name type="synonym">Heterandria affinis</name>
    <dbReference type="NCBI Taxonomy" id="33528"/>
    <lineage>
        <taxon>Eukaryota</taxon>
        <taxon>Metazoa</taxon>
        <taxon>Chordata</taxon>
        <taxon>Craniata</taxon>
        <taxon>Vertebrata</taxon>
        <taxon>Euteleostomi</taxon>
        <taxon>Actinopterygii</taxon>
        <taxon>Neopterygii</taxon>
        <taxon>Teleostei</taxon>
        <taxon>Neoteleostei</taxon>
        <taxon>Acanthomorphata</taxon>
        <taxon>Ovalentaria</taxon>
        <taxon>Atherinomorphae</taxon>
        <taxon>Cyprinodontiformes</taxon>
        <taxon>Poeciliidae</taxon>
        <taxon>Poeciliinae</taxon>
        <taxon>Gambusia</taxon>
    </lineage>
</organism>
<evidence type="ECO:0000256" key="2">
    <source>
        <dbReference type="ARBA" id="ARBA00012608"/>
    </source>
</evidence>
<dbReference type="STRING" id="33528.ENSGAFP00000003869"/>
<dbReference type="GO" id="GO:0004148">
    <property type="term" value="F:dihydrolipoyl dehydrogenase (NADH) activity"/>
    <property type="evidence" value="ECO:0007669"/>
    <property type="project" value="UniProtKB-EC"/>
</dbReference>
<evidence type="ECO:0000313" key="10">
    <source>
        <dbReference type="EMBL" id="PWA30393.1"/>
    </source>
</evidence>
<dbReference type="GO" id="GO:0050660">
    <property type="term" value="F:flavin adenine dinucleotide binding"/>
    <property type="evidence" value="ECO:0007669"/>
    <property type="project" value="TreeGrafter"/>
</dbReference>
<keyword evidence="4" id="KW-0274">FAD</keyword>
<dbReference type="GO" id="GO:0045252">
    <property type="term" value="C:oxoglutarate dehydrogenase complex"/>
    <property type="evidence" value="ECO:0007669"/>
    <property type="project" value="TreeGrafter"/>
</dbReference>
<dbReference type="InterPro" id="IPR016156">
    <property type="entry name" value="FAD/NAD-linked_Rdtase_dimer_sf"/>
</dbReference>
<dbReference type="SUPFAM" id="SSF55424">
    <property type="entry name" value="FAD/NAD-linked reductases, dimerisation (C-terminal) domain"/>
    <property type="match status" value="1"/>
</dbReference>
<evidence type="ECO:0000256" key="6">
    <source>
        <dbReference type="ARBA" id="ARBA00023157"/>
    </source>
</evidence>
<protein>
    <recommendedName>
        <fullName evidence="2">dihydrolipoyl dehydrogenase</fullName>
        <ecNumber evidence="2">1.8.1.4</ecNumber>
    </recommendedName>
</protein>
<dbReference type="InterPro" id="IPR023753">
    <property type="entry name" value="FAD/NAD-binding_dom"/>
</dbReference>
<dbReference type="Gene3D" id="3.30.390.30">
    <property type="match status" value="1"/>
</dbReference>
<dbReference type="EC" id="1.8.1.4" evidence="2"/>
<dbReference type="PANTHER" id="PTHR22912">
    <property type="entry name" value="DISULFIDE OXIDOREDUCTASE"/>
    <property type="match status" value="1"/>
</dbReference>
<accession>A0A315W489</accession>
<dbReference type="GO" id="GO:0006103">
    <property type="term" value="P:2-oxoglutarate metabolic process"/>
    <property type="evidence" value="ECO:0007669"/>
    <property type="project" value="TreeGrafter"/>
</dbReference>
<dbReference type="SUPFAM" id="SSF51905">
    <property type="entry name" value="FAD/NAD(P)-binding domain"/>
    <property type="match status" value="1"/>
</dbReference>
<dbReference type="EMBL" id="NHOQ01000407">
    <property type="protein sequence ID" value="PWA30393.1"/>
    <property type="molecule type" value="Genomic_DNA"/>
</dbReference>
<dbReference type="InterPro" id="IPR050151">
    <property type="entry name" value="Class-I_Pyr_Nuc-Dis_Oxidored"/>
</dbReference>
<keyword evidence="5" id="KW-0520">NAD</keyword>
<dbReference type="AlphaFoldDB" id="A0A315W489"/>
<comment type="similarity">
    <text evidence="1">Belongs to the class-I pyridine nucleotide-disulfide oxidoreductase family.</text>
</comment>
<gene>
    <name evidence="10" type="ORF">CCH79_00017657</name>
</gene>
<comment type="caution">
    <text evidence="10">The sequence shown here is derived from an EMBL/GenBank/DDBJ whole genome shotgun (WGS) entry which is preliminary data.</text>
</comment>
<evidence type="ECO:0000256" key="4">
    <source>
        <dbReference type="ARBA" id="ARBA00022827"/>
    </source>
</evidence>
<dbReference type="GO" id="GO:0005739">
    <property type="term" value="C:mitochondrion"/>
    <property type="evidence" value="ECO:0007669"/>
    <property type="project" value="TreeGrafter"/>
</dbReference>
<name>A0A315W489_GAMAF</name>
<evidence type="ECO:0000256" key="1">
    <source>
        <dbReference type="ARBA" id="ARBA00007532"/>
    </source>
</evidence>
<evidence type="ECO:0000313" key="11">
    <source>
        <dbReference type="Proteomes" id="UP000250572"/>
    </source>
</evidence>
<evidence type="ECO:0000256" key="7">
    <source>
        <dbReference type="ARBA" id="ARBA00023284"/>
    </source>
</evidence>
<evidence type="ECO:0000256" key="5">
    <source>
        <dbReference type="ARBA" id="ARBA00023027"/>
    </source>
</evidence>
<keyword evidence="7" id="KW-0676">Redox-active center</keyword>
<dbReference type="FunFam" id="3.50.50.60:FF:000025">
    <property type="entry name" value="Dihydrolipoyl dehydrogenase"/>
    <property type="match status" value="1"/>
</dbReference>
<dbReference type="Proteomes" id="UP000250572">
    <property type="component" value="Unassembled WGS sequence"/>
</dbReference>
<feature type="domain" description="FAD/NAD(P)-binding" evidence="9">
    <location>
        <begin position="21"/>
        <end position="247"/>
    </location>
</feature>
<dbReference type="Pfam" id="PF07992">
    <property type="entry name" value="Pyr_redox_2"/>
    <property type="match status" value="1"/>
</dbReference>
<evidence type="ECO:0000256" key="8">
    <source>
        <dbReference type="ARBA" id="ARBA00049187"/>
    </source>
</evidence>
<dbReference type="PRINTS" id="PR00368">
    <property type="entry name" value="FADPNR"/>
</dbReference>
<keyword evidence="3" id="KW-0285">Flavoprotein</keyword>
<evidence type="ECO:0000256" key="3">
    <source>
        <dbReference type="ARBA" id="ARBA00022630"/>
    </source>
</evidence>